<dbReference type="PROSITE" id="PS01124">
    <property type="entry name" value="HTH_ARAC_FAMILY_2"/>
    <property type="match status" value="1"/>
</dbReference>
<organism evidence="5 6">
    <name type="scientific">Blastococcus aurantiacus</name>
    <dbReference type="NCBI Taxonomy" id="1550231"/>
    <lineage>
        <taxon>Bacteria</taxon>
        <taxon>Bacillati</taxon>
        <taxon>Actinomycetota</taxon>
        <taxon>Actinomycetes</taxon>
        <taxon>Geodermatophilales</taxon>
        <taxon>Geodermatophilaceae</taxon>
        <taxon>Blastococcus</taxon>
    </lineage>
</organism>
<dbReference type="SUPFAM" id="SSF52317">
    <property type="entry name" value="Class I glutamine amidotransferase-like"/>
    <property type="match status" value="1"/>
</dbReference>
<reference evidence="6" key="1">
    <citation type="submission" date="2016-10" db="EMBL/GenBank/DDBJ databases">
        <authorList>
            <person name="Varghese N."/>
            <person name="Submissions S."/>
        </authorList>
    </citation>
    <scope>NUCLEOTIDE SEQUENCE [LARGE SCALE GENOMIC DNA]</scope>
    <source>
        <strain evidence="6">DSM 44268</strain>
    </source>
</reference>
<dbReference type="InterPro" id="IPR018060">
    <property type="entry name" value="HTH_AraC"/>
</dbReference>
<keyword evidence="6" id="KW-1185">Reference proteome</keyword>
<name>A0A1G7HCQ8_9ACTN</name>
<keyword evidence="2 5" id="KW-0238">DNA-binding</keyword>
<dbReference type="PANTHER" id="PTHR43130">
    <property type="entry name" value="ARAC-FAMILY TRANSCRIPTIONAL REGULATOR"/>
    <property type="match status" value="1"/>
</dbReference>
<dbReference type="AlphaFoldDB" id="A0A1G7HCQ8"/>
<keyword evidence="3" id="KW-0804">Transcription</keyword>
<keyword evidence="1" id="KW-0805">Transcription regulation</keyword>
<accession>A0A1G7HCQ8</accession>
<dbReference type="STRING" id="1550231.SAMN05660662_0517"/>
<dbReference type="Pfam" id="PF12833">
    <property type="entry name" value="HTH_18"/>
    <property type="match status" value="1"/>
</dbReference>
<dbReference type="InterPro" id="IPR052158">
    <property type="entry name" value="INH-QAR"/>
</dbReference>
<dbReference type="GO" id="GO:0043565">
    <property type="term" value="F:sequence-specific DNA binding"/>
    <property type="evidence" value="ECO:0007669"/>
    <property type="project" value="InterPro"/>
</dbReference>
<evidence type="ECO:0000256" key="3">
    <source>
        <dbReference type="ARBA" id="ARBA00023163"/>
    </source>
</evidence>
<evidence type="ECO:0000256" key="1">
    <source>
        <dbReference type="ARBA" id="ARBA00023015"/>
    </source>
</evidence>
<dbReference type="SMART" id="SM00342">
    <property type="entry name" value="HTH_ARAC"/>
    <property type="match status" value="1"/>
</dbReference>
<evidence type="ECO:0000313" key="5">
    <source>
        <dbReference type="EMBL" id="SDE98094.1"/>
    </source>
</evidence>
<dbReference type="PROSITE" id="PS00041">
    <property type="entry name" value="HTH_ARAC_FAMILY_1"/>
    <property type="match status" value="1"/>
</dbReference>
<dbReference type="InterPro" id="IPR009057">
    <property type="entry name" value="Homeodomain-like_sf"/>
</dbReference>
<dbReference type="InterPro" id="IPR002818">
    <property type="entry name" value="DJ-1/PfpI"/>
</dbReference>
<protein>
    <submittedName>
        <fullName evidence="5">Transcriptional regulator GlxA family, contains an amidase domain and an AraC-type DNA-binding HTH domain</fullName>
    </submittedName>
</protein>
<dbReference type="Gene3D" id="3.40.50.880">
    <property type="match status" value="1"/>
</dbReference>
<dbReference type="GO" id="GO:0003700">
    <property type="term" value="F:DNA-binding transcription factor activity"/>
    <property type="evidence" value="ECO:0007669"/>
    <property type="project" value="InterPro"/>
</dbReference>
<dbReference type="Pfam" id="PF01965">
    <property type="entry name" value="DJ-1_PfpI"/>
    <property type="match status" value="1"/>
</dbReference>
<evidence type="ECO:0000259" key="4">
    <source>
        <dbReference type="PROSITE" id="PS01124"/>
    </source>
</evidence>
<dbReference type="InterPro" id="IPR029062">
    <property type="entry name" value="Class_I_gatase-like"/>
</dbReference>
<dbReference type="InterPro" id="IPR018062">
    <property type="entry name" value="HTH_AraC-typ_CS"/>
</dbReference>
<gene>
    <name evidence="5" type="ORF">SAMN05660662_0517</name>
</gene>
<feature type="domain" description="HTH araC/xylS-type" evidence="4">
    <location>
        <begin position="220"/>
        <end position="318"/>
    </location>
</feature>
<proteinExistence type="predicted"/>
<evidence type="ECO:0000313" key="6">
    <source>
        <dbReference type="Proteomes" id="UP000199406"/>
    </source>
</evidence>
<evidence type="ECO:0000256" key="2">
    <source>
        <dbReference type="ARBA" id="ARBA00023125"/>
    </source>
</evidence>
<dbReference type="PANTHER" id="PTHR43130:SF3">
    <property type="entry name" value="HTH-TYPE TRANSCRIPTIONAL REGULATOR RV1931C"/>
    <property type="match status" value="1"/>
</dbReference>
<dbReference type="EMBL" id="FNBT01000001">
    <property type="protein sequence ID" value="SDE98094.1"/>
    <property type="molecule type" value="Genomic_DNA"/>
</dbReference>
<dbReference type="Proteomes" id="UP000199406">
    <property type="component" value="Unassembled WGS sequence"/>
</dbReference>
<dbReference type="CDD" id="cd03137">
    <property type="entry name" value="GATase1_AraC_1"/>
    <property type="match status" value="1"/>
</dbReference>
<dbReference type="SUPFAM" id="SSF46689">
    <property type="entry name" value="Homeodomain-like"/>
    <property type="match status" value="2"/>
</dbReference>
<sequence length="324" mass="34245">MAVALFEGVELLDVSGPAEVLATATRLLAADARPGYAVTMVAASPDPVVTSNGVRLLPDTTFAELTGHWDTFVVPGALQHGGRLPDAVVDTDVVDWLAARAGDAGRVAAVCAGARTVALAGLLDGRRATTHWAVAAALAAHHPEVEVDPDPIFIRSGDVWTSAGVTAGMDLALALVEADHGRALALEVARWLVMYVKRPGGQSQFSVALSMQRPERDDVAALPGWIAENLTGDLSVAALAARARLSERHFARVFAEQVGSTPGAFIEAARLEGARRLLEEGRDPLPAVARACGFGSVETLHRAFRRRLGVTPAQYRERFRTSLA</sequence>
<dbReference type="Gene3D" id="1.10.10.60">
    <property type="entry name" value="Homeodomain-like"/>
    <property type="match status" value="1"/>
</dbReference>